<proteinExistence type="inferred from homology"/>
<evidence type="ECO:0000259" key="5">
    <source>
        <dbReference type="Pfam" id="PF00195"/>
    </source>
</evidence>
<dbReference type="Proteomes" id="UP000181936">
    <property type="component" value="Chromosome"/>
</dbReference>
<dbReference type="GO" id="GO:0016747">
    <property type="term" value="F:acyltransferase activity, transferring groups other than amino-acyl groups"/>
    <property type="evidence" value="ECO:0007669"/>
    <property type="project" value="InterPro"/>
</dbReference>
<dbReference type="GO" id="GO:0030639">
    <property type="term" value="P:polyketide biosynthetic process"/>
    <property type="evidence" value="ECO:0007669"/>
    <property type="project" value="TreeGrafter"/>
</dbReference>
<dbReference type="OrthoDB" id="9786288at2"/>
<dbReference type="InterPro" id="IPR001099">
    <property type="entry name" value="Chalcone/stilbene_synt_N"/>
</dbReference>
<evidence type="ECO:0000256" key="2">
    <source>
        <dbReference type="ARBA" id="ARBA00022679"/>
    </source>
</evidence>
<dbReference type="AlphaFoldDB" id="A0A1L3MQN1"/>
<dbReference type="Pfam" id="PF02797">
    <property type="entry name" value="Chal_sti_synt_C"/>
    <property type="match status" value="1"/>
</dbReference>
<dbReference type="EMBL" id="CP016020">
    <property type="protein sequence ID" value="APH04665.1"/>
    <property type="molecule type" value="Genomic_DNA"/>
</dbReference>
<gene>
    <name evidence="7" type="ORF">A9C19_07845</name>
</gene>
<dbReference type="STRING" id="1547283.A9C19_07845"/>
<organism evidence="7 8">
    <name type="scientific">Bacillus weihaiensis</name>
    <dbReference type="NCBI Taxonomy" id="1547283"/>
    <lineage>
        <taxon>Bacteria</taxon>
        <taxon>Bacillati</taxon>
        <taxon>Bacillota</taxon>
        <taxon>Bacilli</taxon>
        <taxon>Bacillales</taxon>
        <taxon>Bacillaceae</taxon>
        <taxon>Bacillus</taxon>
    </lineage>
</organism>
<dbReference type="RefSeq" id="WP_072579454.1">
    <property type="nucleotide sequence ID" value="NZ_CP016020.1"/>
</dbReference>
<dbReference type="InterPro" id="IPR018088">
    <property type="entry name" value="Chalcone/stilbene_synthase_AS"/>
</dbReference>
<keyword evidence="3" id="KW-0012">Acyltransferase</keyword>
<dbReference type="PROSITE" id="PS00441">
    <property type="entry name" value="CHALCONE_SYNTH"/>
    <property type="match status" value="1"/>
</dbReference>
<keyword evidence="8" id="KW-1185">Reference proteome</keyword>
<keyword evidence="2" id="KW-0808">Transferase</keyword>
<protein>
    <submittedName>
        <fullName evidence="7">Chalcone synthase</fullName>
    </submittedName>
</protein>
<dbReference type="Gene3D" id="3.40.47.10">
    <property type="match status" value="2"/>
</dbReference>
<evidence type="ECO:0000259" key="6">
    <source>
        <dbReference type="Pfam" id="PF02797"/>
    </source>
</evidence>
<comment type="similarity">
    <text evidence="1">Belongs to the thiolase-like superfamily. Chalcone/stilbene synthases family.</text>
</comment>
<dbReference type="KEGG" id="bwh:A9C19_07845"/>
<feature type="domain" description="Chalcone/stilbene synthase C-terminal" evidence="6">
    <location>
        <begin position="224"/>
        <end position="361"/>
    </location>
</feature>
<evidence type="ECO:0000256" key="4">
    <source>
        <dbReference type="PIRSR" id="PIRSR000451-1"/>
    </source>
</evidence>
<evidence type="ECO:0000313" key="8">
    <source>
        <dbReference type="Proteomes" id="UP000181936"/>
    </source>
</evidence>
<dbReference type="CDD" id="cd00831">
    <property type="entry name" value="CHS_like"/>
    <property type="match status" value="1"/>
</dbReference>
<sequence>MAYIVSVGKTVPEVELKQEVTVDFAKEIFKDSFKDLDRLLTVFKNGEIETRQFPKDVQWYKQTHTFGEKNDLYIEKAVEYGTQAVMKCLTNNKLLNHEVLCEEIDAIFFISSTGISTPSIDAKMMNLLPFKSTTKRIPIWGLGCAGGASGMARAYEYCKAFKKAKVLVVSVELCSLTFQHDDTSKSNLIGTSIFADGVACTLIVGEEVDVASLSKMTCVPQIVDTRSNLMEDSEDVMGWDIRDNGLYVVFSRNIPSIIKSWLKPQAHQFLQEHQLTLKQIRHFVAHPGGKKVLDAYKEGLGFTDEHLEISKEILIKHGNMSSVTVMYVLEKYLERSIGQVNEYGLIGALGPGFSSEMLLIKWKEAY</sequence>
<accession>A0A1L3MQN1</accession>
<dbReference type="PANTHER" id="PTHR11877:SF99">
    <property type="entry name" value="1,3,6,8-TETRAHYDROXYNAPHTHALENE SYNTHASE"/>
    <property type="match status" value="1"/>
</dbReference>
<dbReference type="InterPro" id="IPR016039">
    <property type="entry name" value="Thiolase-like"/>
</dbReference>
<dbReference type="InterPro" id="IPR012328">
    <property type="entry name" value="Chalcone/stilbene_synt_C"/>
</dbReference>
<dbReference type="PANTHER" id="PTHR11877">
    <property type="entry name" value="HYDROXYMETHYLGLUTARYL-COA SYNTHASE"/>
    <property type="match status" value="1"/>
</dbReference>
<name>A0A1L3MQN1_9BACI</name>
<dbReference type="PIRSF" id="PIRSF000451">
    <property type="entry name" value="PKS_III"/>
    <property type="match status" value="1"/>
</dbReference>
<feature type="domain" description="Chalcone/stilbene synthase N-terminal" evidence="5">
    <location>
        <begin position="61"/>
        <end position="205"/>
    </location>
</feature>
<reference evidence="7 8" key="1">
    <citation type="journal article" date="2016" name="Sci. Rep.">
        <title>Complete genome sequence and transcriptomic analysis of a novel marine strain Bacillus weihaiensis reveals the mechanism of brown algae degradation.</title>
        <authorList>
            <person name="Zhu Y."/>
            <person name="Chen P."/>
            <person name="Bao Y."/>
            <person name="Men Y."/>
            <person name="Zeng Y."/>
            <person name="Yang J."/>
            <person name="Sun J."/>
            <person name="Sun Y."/>
        </authorList>
    </citation>
    <scope>NUCLEOTIDE SEQUENCE [LARGE SCALE GENOMIC DNA]</scope>
    <source>
        <strain evidence="7 8">Alg07</strain>
    </source>
</reference>
<dbReference type="InterPro" id="IPR011141">
    <property type="entry name" value="Polyketide_synthase_type-III"/>
</dbReference>
<evidence type="ECO:0000313" key="7">
    <source>
        <dbReference type="EMBL" id="APH04665.1"/>
    </source>
</evidence>
<feature type="active site" description="Acyl-thioester intermediate" evidence="4">
    <location>
        <position position="144"/>
    </location>
</feature>
<evidence type="ECO:0000256" key="3">
    <source>
        <dbReference type="ARBA" id="ARBA00023315"/>
    </source>
</evidence>
<dbReference type="Pfam" id="PF00195">
    <property type="entry name" value="Chal_sti_synt_N"/>
    <property type="match status" value="1"/>
</dbReference>
<dbReference type="SUPFAM" id="SSF53901">
    <property type="entry name" value="Thiolase-like"/>
    <property type="match status" value="2"/>
</dbReference>
<evidence type="ECO:0000256" key="1">
    <source>
        <dbReference type="ARBA" id="ARBA00005531"/>
    </source>
</evidence>